<dbReference type="SUPFAM" id="SSF49344">
    <property type="entry name" value="CBD9-like"/>
    <property type="match status" value="1"/>
</dbReference>
<dbReference type="GO" id="GO:0004553">
    <property type="term" value="F:hydrolase activity, hydrolyzing O-glycosyl compounds"/>
    <property type="evidence" value="ECO:0007669"/>
    <property type="project" value="InterPro"/>
</dbReference>
<dbReference type="OrthoDB" id="9786766at2"/>
<gene>
    <name evidence="3" type="ORF">SAMN04488109_6609</name>
</gene>
<evidence type="ECO:0000259" key="1">
    <source>
        <dbReference type="Pfam" id="PF06452"/>
    </source>
</evidence>
<dbReference type="InterPro" id="IPR045670">
    <property type="entry name" value="DUF5916"/>
</dbReference>
<dbReference type="Proteomes" id="UP000184212">
    <property type="component" value="Unassembled WGS sequence"/>
</dbReference>
<evidence type="ECO:0000313" key="3">
    <source>
        <dbReference type="EMBL" id="SHH99693.1"/>
    </source>
</evidence>
<name>A0A1M5XKB0_9BACT</name>
<organism evidence="3 4">
    <name type="scientific">Chryseolinea serpens</name>
    <dbReference type="NCBI Taxonomy" id="947013"/>
    <lineage>
        <taxon>Bacteria</taxon>
        <taxon>Pseudomonadati</taxon>
        <taxon>Bacteroidota</taxon>
        <taxon>Cytophagia</taxon>
        <taxon>Cytophagales</taxon>
        <taxon>Fulvivirgaceae</taxon>
        <taxon>Chryseolinea</taxon>
    </lineage>
</organism>
<dbReference type="Pfam" id="PF19313">
    <property type="entry name" value="DUF5916"/>
    <property type="match status" value="1"/>
</dbReference>
<protein>
    <submittedName>
        <fullName evidence="3">Carbohydrate family 9 binding domain-like</fullName>
    </submittedName>
</protein>
<dbReference type="GO" id="GO:0016052">
    <property type="term" value="P:carbohydrate catabolic process"/>
    <property type="evidence" value="ECO:0007669"/>
    <property type="project" value="InterPro"/>
</dbReference>
<dbReference type="Pfam" id="PF06452">
    <property type="entry name" value="CBM9_1"/>
    <property type="match status" value="1"/>
</dbReference>
<dbReference type="AlphaFoldDB" id="A0A1M5XKB0"/>
<accession>A0A1M5XKB0</accession>
<dbReference type="Gene3D" id="2.60.40.1190">
    <property type="match status" value="1"/>
</dbReference>
<evidence type="ECO:0000259" key="2">
    <source>
        <dbReference type="Pfam" id="PF19313"/>
    </source>
</evidence>
<keyword evidence="4" id="KW-1185">Reference proteome</keyword>
<feature type="domain" description="Carbohydrate-binding" evidence="1">
    <location>
        <begin position="38"/>
        <end position="198"/>
    </location>
</feature>
<dbReference type="GO" id="GO:0030246">
    <property type="term" value="F:carbohydrate binding"/>
    <property type="evidence" value="ECO:0007669"/>
    <property type="project" value="InterPro"/>
</dbReference>
<feature type="domain" description="DUF5916" evidence="2">
    <location>
        <begin position="235"/>
        <end position="340"/>
    </location>
</feature>
<dbReference type="CDD" id="cd09618">
    <property type="entry name" value="CBM9_like_2"/>
    <property type="match status" value="1"/>
</dbReference>
<evidence type="ECO:0000313" key="4">
    <source>
        <dbReference type="Proteomes" id="UP000184212"/>
    </source>
</evidence>
<dbReference type="InterPro" id="IPR010502">
    <property type="entry name" value="Carb-bd_dom_fam9"/>
</dbReference>
<dbReference type="STRING" id="947013.SAMN04488109_6609"/>
<reference evidence="3 4" key="1">
    <citation type="submission" date="2016-11" db="EMBL/GenBank/DDBJ databases">
        <authorList>
            <person name="Jaros S."/>
            <person name="Januszkiewicz K."/>
            <person name="Wedrychowicz H."/>
        </authorList>
    </citation>
    <scope>NUCLEOTIDE SEQUENCE [LARGE SCALE GENOMIC DNA]</scope>
    <source>
        <strain evidence="3 4">DSM 24574</strain>
    </source>
</reference>
<sequence>MRHPLITLFCLLSVSLWAQKKNESYQLNLHRASSPIKIDGILDEETWRKAEVATDFYMVLPMDTSAARVRTEVRMSYDDEHLYLIATCFHLLPGRYFVESLRRDFTFGKNDNFLLFMDTFEDQTNGFSFGANAAGAQWDGIMYEGGKVDLSWDNKWTSVVTKDDEKWVFEAAIPFKSIRYKKGITQWGINFSRLDLKTTEKSSWAPVPRQFPTASLAYTGTLNWDEAPPQVGPNISLIPYALGGGSKNFTDGTSTTYKKEIGMDAKVAVTSSLNLDLTVNPDFSQVDVDRQVTNLDRYELFFPERRQFFLENGDLFANFGYANIRPFFSRRIGLNVPIQYGARFSGKINKNWRVGAMDMQTADVESQNLPRQNFAVMALQRRVFSRSNIGMIFINKKSLNYEPSDDPAVPVYSQYNRNIGLEYNLASSNNVWTGKILGLKSFSPDKKDKDFTHAANLQYSTRRWLLSWQHEVVGQNYNPEVGYVPRRNYVKINPIAQYLFFPKGKLILSHGPKITSTYFYNPSFKQTDNESIFSYAITFRKQSVLNVYGMHDYVQLLQAFDPTNSGKDSLSVGTRHWWNSVGADFTSMPQSIFTYALSTRYGGYYANGTRFNIGGEVGYRFQPYMSLLVTFNYNDLRLPLPWGETKFWLVGPKLDVTMTNKLFFTAYAQYNQQLKNVNLNTRLQWRYKPASDLFIVYTDNYFPENFVVKTRALVVKLTYWWNI</sequence>
<dbReference type="EMBL" id="FQWQ01000006">
    <property type="protein sequence ID" value="SHH99693.1"/>
    <property type="molecule type" value="Genomic_DNA"/>
</dbReference>
<proteinExistence type="predicted"/>